<keyword evidence="8" id="KW-0482">Metalloprotease</keyword>
<evidence type="ECO:0000256" key="1">
    <source>
        <dbReference type="ARBA" id="ARBA00001947"/>
    </source>
</evidence>
<feature type="compositionally biased region" description="Polar residues" evidence="9">
    <location>
        <begin position="197"/>
        <end position="210"/>
    </location>
</feature>
<dbReference type="GO" id="GO:0016020">
    <property type="term" value="C:membrane"/>
    <property type="evidence" value="ECO:0007669"/>
    <property type="project" value="TreeGrafter"/>
</dbReference>
<comment type="cofactor">
    <cofactor evidence="1">
        <name>Zn(2+)</name>
        <dbReference type="ChEBI" id="CHEBI:29105"/>
    </cofactor>
</comment>
<dbReference type="InterPro" id="IPR044098">
    <property type="entry name" value="STAMBP/STALP-like_MPN"/>
</dbReference>
<dbReference type="eggNOG" id="KOG2880">
    <property type="taxonomic scope" value="Eukaryota"/>
</dbReference>
<evidence type="ECO:0000313" key="12">
    <source>
        <dbReference type="Proteomes" id="UP000030645"/>
    </source>
</evidence>
<accession>W9R550</accession>
<organism evidence="11 12">
    <name type="scientific">Morus notabilis</name>
    <dbReference type="NCBI Taxonomy" id="981085"/>
    <lineage>
        <taxon>Eukaryota</taxon>
        <taxon>Viridiplantae</taxon>
        <taxon>Streptophyta</taxon>
        <taxon>Embryophyta</taxon>
        <taxon>Tracheophyta</taxon>
        <taxon>Spermatophyta</taxon>
        <taxon>Magnoliopsida</taxon>
        <taxon>eudicotyledons</taxon>
        <taxon>Gunneridae</taxon>
        <taxon>Pentapetalae</taxon>
        <taxon>rosids</taxon>
        <taxon>fabids</taxon>
        <taxon>Rosales</taxon>
        <taxon>Moraceae</taxon>
        <taxon>Moreae</taxon>
        <taxon>Morus</taxon>
    </lineage>
</organism>
<dbReference type="InterPro" id="IPR000555">
    <property type="entry name" value="JAMM/MPN+_dom"/>
</dbReference>
<gene>
    <name evidence="11" type="ORF">L484_019944</name>
</gene>
<dbReference type="Pfam" id="PF08969">
    <property type="entry name" value="USP8_dimer"/>
    <property type="match status" value="1"/>
</dbReference>
<feature type="domain" description="MPN" evidence="10">
    <location>
        <begin position="279"/>
        <end position="430"/>
    </location>
</feature>
<dbReference type="SUPFAM" id="SSF102712">
    <property type="entry name" value="JAB1/MPN domain"/>
    <property type="match status" value="1"/>
</dbReference>
<evidence type="ECO:0000256" key="2">
    <source>
        <dbReference type="ARBA" id="ARBA00010981"/>
    </source>
</evidence>
<dbReference type="CDD" id="cd08066">
    <property type="entry name" value="MPN_AMSH_like"/>
    <property type="match status" value="1"/>
</dbReference>
<sequence>MRSSSERINIAASAQKLSVDNRISLRYYYRIADNILKQGNIFREENNIIDLYVMLLRFSSLVSDTIPCHRDYRSSPKSKKDYLKKSLLNAIIELEDLKPAVQQKVNELNRKYAHQTNRRTQSLRPRPNDDTLSRHSILGPNGLHGQWQPPTADKGIRYPSITDLSPIEIRSQQPVEQERTSNKDGSCLEHERLPLESTPTQTNDDNHTSQIEESCSLISFEETETPARLEVIRQPSPPPVLAEVQDLIPAVSSQMSEAECGVDVLSADESIRAESPLQLHISTTMMENFMKLAKSNTDKNLETCGVLAGSLKNRKFYVTALIIPKQESTSDSRLYHGFYLKQRYIVINAFSDQCQTTNEEDIFEVQDKRSLFPLGWIHTHPTQSCFMSSIDLHTHYSYQIMLPESVAIVMAPRDTSRNHGIFRLTTPGGMSVIRQCQQRGFHPHDPPPDGGPLYKTCTDIYMNPNLKFDVIDLR</sequence>
<keyword evidence="4" id="KW-0479">Metal-binding</keyword>
<dbReference type="PANTHER" id="PTHR12947">
    <property type="entry name" value="AMSH-LIKE PROTEASE"/>
    <property type="match status" value="1"/>
</dbReference>
<keyword evidence="12" id="KW-1185">Reference proteome</keyword>
<evidence type="ECO:0000313" key="11">
    <source>
        <dbReference type="EMBL" id="EXB56899.1"/>
    </source>
</evidence>
<dbReference type="GO" id="GO:0005768">
    <property type="term" value="C:endosome"/>
    <property type="evidence" value="ECO:0007669"/>
    <property type="project" value="TreeGrafter"/>
</dbReference>
<dbReference type="GO" id="GO:0070536">
    <property type="term" value="P:protein K63-linked deubiquitination"/>
    <property type="evidence" value="ECO:0007669"/>
    <property type="project" value="InterPro"/>
</dbReference>
<dbReference type="Gene3D" id="1.20.58.80">
    <property type="entry name" value="Phosphotransferase system, lactose/cellobiose-type IIA subunit"/>
    <property type="match status" value="1"/>
</dbReference>
<dbReference type="PANTHER" id="PTHR12947:SF19">
    <property type="entry name" value="AMSH-LIKE UBIQUITIN THIOESTERASE 1"/>
    <property type="match status" value="1"/>
</dbReference>
<dbReference type="MEROPS" id="M67.A06"/>
<evidence type="ECO:0000256" key="7">
    <source>
        <dbReference type="ARBA" id="ARBA00022833"/>
    </source>
</evidence>
<dbReference type="GO" id="GO:0046872">
    <property type="term" value="F:metal ion binding"/>
    <property type="evidence" value="ECO:0007669"/>
    <property type="project" value="UniProtKB-KW"/>
</dbReference>
<keyword evidence="6" id="KW-0378">Hydrolase</keyword>
<evidence type="ECO:0000256" key="9">
    <source>
        <dbReference type="SAM" id="MobiDB-lite"/>
    </source>
</evidence>
<dbReference type="GO" id="GO:0140492">
    <property type="term" value="F:metal-dependent deubiquitinase activity"/>
    <property type="evidence" value="ECO:0007669"/>
    <property type="project" value="InterPro"/>
</dbReference>
<evidence type="ECO:0000259" key="10">
    <source>
        <dbReference type="PROSITE" id="PS50249"/>
    </source>
</evidence>
<dbReference type="Pfam" id="PF01398">
    <property type="entry name" value="JAB"/>
    <property type="match status" value="1"/>
</dbReference>
<name>W9R550_9ROSA</name>
<comment type="similarity">
    <text evidence="2">Belongs to the peptidase M67C family.</text>
</comment>
<evidence type="ECO:0000256" key="5">
    <source>
        <dbReference type="ARBA" id="ARBA00022786"/>
    </source>
</evidence>
<keyword evidence="5" id="KW-0833">Ubl conjugation pathway</keyword>
<dbReference type="FunFam" id="1.20.58.80:FF:000020">
    <property type="entry name" value="AMSH-like ubiquitin thioesterase 3"/>
    <property type="match status" value="1"/>
</dbReference>
<dbReference type="EMBL" id="KE344319">
    <property type="protein sequence ID" value="EXB56899.1"/>
    <property type="molecule type" value="Genomic_DNA"/>
</dbReference>
<dbReference type="Gene3D" id="3.40.140.10">
    <property type="entry name" value="Cytidine Deaminase, domain 2"/>
    <property type="match status" value="1"/>
</dbReference>
<dbReference type="GO" id="GO:0061578">
    <property type="term" value="F:K63-linked deubiquitinase activity"/>
    <property type="evidence" value="ECO:0007669"/>
    <property type="project" value="InterPro"/>
</dbReference>
<evidence type="ECO:0000256" key="8">
    <source>
        <dbReference type="ARBA" id="ARBA00023049"/>
    </source>
</evidence>
<reference evidence="12" key="1">
    <citation type="submission" date="2013-01" db="EMBL/GenBank/DDBJ databases">
        <title>Draft Genome Sequence of a Mulberry Tree, Morus notabilis C.K. Schneid.</title>
        <authorList>
            <person name="He N."/>
            <person name="Zhao S."/>
        </authorList>
    </citation>
    <scope>NUCLEOTIDE SEQUENCE</scope>
</reference>
<dbReference type="InterPro" id="IPR015063">
    <property type="entry name" value="USP8_dimer"/>
</dbReference>
<proteinExistence type="inferred from homology"/>
<dbReference type="STRING" id="981085.W9R550"/>
<dbReference type="Proteomes" id="UP000030645">
    <property type="component" value="Unassembled WGS sequence"/>
</dbReference>
<feature type="region of interest" description="Disordered" evidence="9">
    <location>
        <begin position="111"/>
        <end position="210"/>
    </location>
</feature>
<evidence type="ECO:0000256" key="3">
    <source>
        <dbReference type="ARBA" id="ARBA00022670"/>
    </source>
</evidence>
<keyword evidence="7" id="KW-0862">Zinc</keyword>
<dbReference type="InterPro" id="IPR037518">
    <property type="entry name" value="MPN"/>
</dbReference>
<keyword evidence="3" id="KW-0645">Protease</keyword>
<dbReference type="GO" id="GO:0071108">
    <property type="term" value="P:protein K48-linked deubiquitination"/>
    <property type="evidence" value="ECO:0007669"/>
    <property type="project" value="TreeGrafter"/>
</dbReference>
<evidence type="ECO:0000256" key="6">
    <source>
        <dbReference type="ARBA" id="ARBA00022801"/>
    </source>
</evidence>
<evidence type="ECO:0000256" key="4">
    <source>
        <dbReference type="ARBA" id="ARBA00022723"/>
    </source>
</evidence>
<dbReference type="PROSITE" id="PS50249">
    <property type="entry name" value="MPN"/>
    <property type="match status" value="1"/>
</dbReference>
<dbReference type="GO" id="GO:0006508">
    <property type="term" value="P:proteolysis"/>
    <property type="evidence" value="ECO:0007669"/>
    <property type="project" value="UniProtKB-KW"/>
</dbReference>
<dbReference type="SMART" id="SM00232">
    <property type="entry name" value="JAB_MPN"/>
    <property type="match status" value="1"/>
</dbReference>
<dbReference type="AlphaFoldDB" id="W9R550"/>
<protein>
    <submittedName>
        <fullName evidence="11">AMSH-like ubiquitin thioesterase 1</fullName>
    </submittedName>
</protein>
<feature type="compositionally biased region" description="Basic and acidic residues" evidence="9">
    <location>
        <begin position="176"/>
        <end position="194"/>
    </location>
</feature>